<accession>A0AAP0HZT6</accession>
<dbReference type="AlphaFoldDB" id="A0AAP0HZT6"/>
<evidence type="ECO:0000313" key="3">
    <source>
        <dbReference type="Proteomes" id="UP001420932"/>
    </source>
</evidence>
<reference evidence="2 3" key="1">
    <citation type="submission" date="2024-01" db="EMBL/GenBank/DDBJ databases">
        <title>Genome assemblies of Stephania.</title>
        <authorList>
            <person name="Yang L."/>
        </authorList>
    </citation>
    <scope>NUCLEOTIDE SEQUENCE [LARGE SCALE GENOMIC DNA]</scope>
    <source>
        <strain evidence="2">YNDBR</strain>
        <tissue evidence="2">Leaf</tissue>
    </source>
</reference>
<feature type="region of interest" description="Disordered" evidence="1">
    <location>
        <begin position="1"/>
        <end position="136"/>
    </location>
</feature>
<dbReference type="EMBL" id="JBBNAF010000010">
    <property type="protein sequence ID" value="KAK9107638.1"/>
    <property type="molecule type" value="Genomic_DNA"/>
</dbReference>
<feature type="compositionally biased region" description="Basic and acidic residues" evidence="1">
    <location>
        <begin position="251"/>
        <end position="260"/>
    </location>
</feature>
<evidence type="ECO:0000313" key="2">
    <source>
        <dbReference type="EMBL" id="KAK9107638.1"/>
    </source>
</evidence>
<gene>
    <name evidence="2" type="ORF">Syun_023649</name>
</gene>
<comment type="caution">
    <text evidence="2">The sequence shown here is derived from an EMBL/GenBank/DDBJ whole genome shotgun (WGS) entry which is preliminary data.</text>
</comment>
<organism evidence="2 3">
    <name type="scientific">Stephania yunnanensis</name>
    <dbReference type="NCBI Taxonomy" id="152371"/>
    <lineage>
        <taxon>Eukaryota</taxon>
        <taxon>Viridiplantae</taxon>
        <taxon>Streptophyta</taxon>
        <taxon>Embryophyta</taxon>
        <taxon>Tracheophyta</taxon>
        <taxon>Spermatophyta</taxon>
        <taxon>Magnoliopsida</taxon>
        <taxon>Ranunculales</taxon>
        <taxon>Menispermaceae</taxon>
        <taxon>Menispermoideae</taxon>
        <taxon>Cissampelideae</taxon>
        <taxon>Stephania</taxon>
    </lineage>
</organism>
<evidence type="ECO:0000256" key="1">
    <source>
        <dbReference type="SAM" id="MobiDB-lite"/>
    </source>
</evidence>
<sequence>MRVGVRGKGGRGHESGNKEGGVRYLRREGEHAGERERREEEGEDGCATLSWRRDHGQWYVEEAEEGAATTKEISSTRGRTAPQAAEEGGIDGSGTRRWRQNSGPGSGGGISAATEEEGAVAAAATSGQRSREWKEEKEELIEVIGVAPKATPPVTAAGVATGRSAFVPPASRGVPQGRHRQRLRGEISYFPHVVDDPGALLLVRSTMWEPESLGDETSDEDDVISIIETQGEEEYSSAASIGGMDGDGEADMEKENEDRL</sequence>
<feature type="region of interest" description="Disordered" evidence="1">
    <location>
        <begin position="229"/>
        <end position="260"/>
    </location>
</feature>
<feature type="compositionally biased region" description="Basic and acidic residues" evidence="1">
    <location>
        <begin position="11"/>
        <end position="40"/>
    </location>
</feature>
<protein>
    <submittedName>
        <fullName evidence="2">Uncharacterized protein</fullName>
    </submittedName>
</protein>
<dbReference type="Proteomes" id="UP001420932">
    <property type="component" value="Unassembled WGS sequence"/>
</dbReference>
<name>A0AAP0HZT6_9MAGN</name>
<proteinExistence type="predicted"/>
<keyword evidence="3" id="KW-1185">Reference proteome</keyword>